<evidence type="ECO:0000313" key="7">
    <source>
        <dbReference type="EMBL" id="ERN00330.1"/>
    </source>
</evidence>
<dbReference type="PANTHER" id="PTHR31736:SF19">
    <property type="entry name" value="PECTIN LYASE SUPERFAMILY PROTEIN-RELATED"/>
    <property type="match status" value="1"/>
</dbReference>
<sequence>MQIYHQDKTNAVQISDVLFAGSQGTSSSKLAIILACSESVACTNIVVKDIDLVLSGSKGKETTSYCLNAHGVAEGQVIPKVPCLQPASKNSFEIEKAIHHSK</sequence>
<evidence type="ECO:0000256" key="1">
    <source>
        <dbReference type="ARBA" id="ARBA00008834"/>
    </source>
</evidence>
<dbReference type="InterPro" id="IPR000743">
    <property type="entry name" value="Glyco_hydro_28"/>
</dbReference>
<accession>W1P056</accession>
<evidence type="ECO:0000256" key="3">
    <source>
        <dbReference type="ARBA" id="ARBA00023157"/>
    </source>
</evidence>
<dbReference type="Gramene" id="ERN00330">
    <property type="protein sequence ID" value="ERN00330"/>
    <property type="gene ID" value="AMTR_s00104p00037530"/>
</dbReference>
<dbReference type="SUPFAM" id="SSF51126">
    <property type="entry name" value="Pectin lyase-like"/>
    <property type="match status" value="1"/>
</dbReference>
<keyword evidence="2 6" id="KW-0378">Hydrolase</keyword>
<dbReference type="Proteomes" id="UP000017836">
    <property type="component" value="Unassembled WGS sequence"/>
</dbReference>
<dbReference type="AlphaFoldDB" id="W1P056"/>
<evidence type="ECO:0000256" key="4">
    <source>
        <dbReference type="ARBA" id="ARBA00023180"/>
    </source>
</evidence>
<keyword evidence="4" id="KW-0325">Glycoprotein</keyword>
<evidence type="ECO:0000256" key="6">
    <source>
        <dbReference type="RuleBase" id="RU361169"/>
    </source>
</evidence>
<dbReference type="STRING" id="13333.W1P056"/>
<evidence type="ECO:0000256" key="2">
    <source>
        <dbReference type="ARBA" id="ARBA00022801"/>
    </source>
</evidence>
<dbReference type="Gene3D" id="2.160.20.10">
    <property type="entry name" value="Single-stranded right-handed beta-helix, Pectin lyase-like"/>
    <property type="match status" value="1"/>
</dbReference>
<name>W1P056_AMBTC</name>
<dbReference type="GO" id="GO:0005975">
    <property type="term" value="P:carbohydrate metabolic process"/>
    <property type="evidence" value="ECO:0007669"/>
    <property type="project" value="InterPro"/>
</dbReference>
<dbReference type="GO" id="GO:0046576">
    <property type="term" value="F:rhamnogalacturonan alpha-L-rhamnopyranosyl-(1-&gt;4)-alpha-D-galactopyranosyluronide lyase activity"/>
    <property type="evidence" value="ECO:0007669"/>
    <property type="project" value="UniProtKB-ARBA"/>
</dbReference>
<keyword evidence="8" id="KW-1185">Reference proteome</keyword>
<dbReference type="Pfam" id="PF00295">
    <property type="entry name" value="Glyco_hydro_28"/>
    <property type="match status" value="1"/>
</dbReference>
<evidence type="ECO:0000256" key="5">
    <source>
        <dbReference type="ARBA" id="ARBA00023295"/>
    </source>
</evidence>
<dbReference type="GO" id="GO:0004650">
    <property type="term" value="F:polygalacturonase activity"/>
    <property type="evidence" value="ECO:0007669"/>
    <property type="project" value="InterPro"/>
</dbReference>
<dbReference type="InterPro" id="IPR012334">
    <property type="entry name" value="Pectin_lyas_fold"/>
</dbReference>
<keyword evidence="5 6" id="KW-0326">Glycosidase</keyword>
<keyword evidence="3" id="KW-1015">Disulfide bond</keyword>
<organism evidence="7 8">
    <name type="scientific">Amborella trichopoda</name>
    <dbReference type="NCBI Taxonomy" id="13333"/>
    <lineage>
        <taxon>Eukaryota</taxon>
        <taxon>Viridiplantae</taxon>
        <taxon>Streptophyta</taxon>
        <taxon>Embryophyta</taxon>
        <taxon>Tracheophyta</taxon>
        <taxon>Spermatophyta</taxon>
        <taxon>Magnoliopsida</taxon>
        <taxon>Amborellales</taxon>
        <taxon>Amborellaceae</taxon>
        <taxon>Amborella</taxon>
    </lineage>
</organism>
<dbReference type="InterPro" id="IPR011050">
    <property type="entry name" value="Pectin_lyase_fold/virulence"/>
</dbReference>
<comment type="similarity">
    <text evidence="1 6">Belongs to the glycosyl hydrolase 28 family.</text>
</comment>
<reference evidence="8" key="1">
    <citation type="journal article" date="2013" name="Science">
        <title>The Amborella genome and the evolution of flowering plants.</title>
        <authorList>
            <consortium name="Amborella Genome Project"/>
        </authorList>
    </citation>
    <scope>NUCLEOTIDE SEQUENCE [LARGE SCALE GENOMIC DNA]</scope>
</reference>
<proteinExistence type="inferred from homology"/>
<dbReference type="PANTHER" id="PTHR31736">
    <property type="match status" value="1"/>
</dbReference>
<dbReference type="OMA" id="CTNIVVK"/>
<protein>
    <submittedName>
        <fullName evidence="7">Uncharacterized protein</fullName>
    </submittedName>
</protein>
<dbReference type="EMBL" id="KI394907">
    <property type="protein sequence ID" value="ERN00330.1"/>
    <property type="molecule type" value="Genomic_DNA"/>
</dbReference>
<gene>
    <name evidence="7" type="ORF">AMTR_s00104p00037530</name>
</gene>
<dbReference type="HOGENOM" id="CLU_2281261_0_0_1"/>
<evidence type="ECO:0000313" key="8">
    <source>
        <dbReference type="Proteomes" id="UP000017836"/>
    </source>
</evidence>